<dbReference type="PANTHER" id="PTHR30540">
    <property type="entry name" value="OSMOTIC STRESS POTASSIUM TRANSPORTER"/>
    <property type="match status" value="1"/>
</dbReference>
<evidence type="ECO:0000256" key="1">
    <source>
        <dbReference type="ARBA" id="ARBA00004651"/>
    </source>
</evidence>
<dbReference type="PANTHER" id="PTHR30540:SF125">
    <property type="entry name" value="POTASSIUM TRANSPORTER"/>
    <property type="match status" value="1"/>
</dbReference>
<evidence type="ECO:0000256" key="2">
    <source>
        <dbReference type="ARBA" id="ARBA00008440"/>
    </source>
</evidence>
<evidence type="ECO:0000256" key="3">
    <source>
        <dbReference type="SAM" id="Phobius"/>
    </source>
</evidence>
<dbReference type="Pfam" id="PF02705">
    <property type="entry name" value="K_trans"/>
    <property type="match status" value="1"/>
</dbReference>
<keyword evidence="3" id="KW-1133">Transmembrane helix</keyword>
<organism evidence="5 6">
    <name type="scientific">Datura stramonium</name>
    <name type="common">Jimsonweed</name>
    <name type="synonym">Common thornapple</name>
    <dbReference type="NCBI Taxonomy" id="4076"/>
    <lineage>
        <taxon>Eukaryota</taxon>
        <taxon>Viridiplantae</taxon>
        <taxon>Streptophyta</taxon>
        <taxon>Embryophyta</taxon>
        <taxon>Tracheophyta</taxon>
        <taxon>Spermatophyta</taxon>
        <taxon>Magnoliopsida</taxon>
        <taxon>eudicotyledons</taxon>
        <taxon>Gunneridae</taxon>
        <taxon>Pentapetalae</taxon>
        <taxon>asterids</taxon>
        <taxon>lamiids</taxon>
        <taxon>Solanales</taxon>
        <taxon>Solanaceae</taxon>
        <taxon>Solanoideae</taxon>
        <taxon>Datureae</taxon>
        <taxon>Datura</taxon>
    </lineage>
</organism>
<accession>A0ABS8RQK8</accession>
<evidence type="ECO:0000313" key="6">
    <source>
        <dbReference type="Proteomes" id="UP000823775"/>
    </source>
</evidence>
<proteinExistence type="inferred from homology"/>
<dbReference type="EMBL" id="JACEIK010000079">
    <property type="protein sequence ID" value="MCD7449027.1"/>
    <property type="molecule type" value="Genomic_DNA"/>
</dbReference>
<dbReference type="InterPro" id="IPR053951">
    <property type="entry name" value="K_trans_N"/>
</dbReference>
<keyword evidence="3" id="KW-0472">Membrane</keyword>
<name>A0ABS8RQK8_DATST</name>
<feature type="domain" description="K+ potassium transporter integral membrane" evidence="4">
    <location>
        <begin position="11"/>
        <end position="156"/>
    </location>
</feature>
<evidence type="ECO:0000313" key="5">
    <source>
        <dbReference type="EMBL" id="MCD7449027.1"/>
    </source>
</evidence>
<comment type="subcellular location">
    <subcellularLocation>
        <location evidence="1">Cell membrane</location>
        <topology evidence="1">Multi-pass membrane protein</topology>
    </subcellularLocation>
</comment>
<comment type="similarity">
    <text evidence="2">Belongs to the HAK/KUP transporter (TC 2.A.72.3) family.</text>
</comment>
<protein>
    <submittedName>
        <fullName evidence="5">Potassium transporter 5</fullName>
    </submittedName>
</protein>
<feature type="transmembrane region" description="Helical" evidence="3">
    <location>
        <begin position="44"/>
        <end position="65"/>
    </location>
</feature>
<evidence type="ECO:0000259" key="4">
    <source>
        <dbReference type="Pfam" id="PF02705"/>
    </source>
</evidence>
<keyword evidence="6" id="KW-1185">Reference proteome</keyword>
<feature type="transmembrane region" description="Helical" evidence="3">
    <location>
        <begin position="132"/>
        <end position="151"/>
    </location>
</feature>
<sequence>MAVVYGDFGTAYQSLGVVYGDMGTSPMYVYSSTFTNGIKHEDDIIGVLSIIFYTITLIALIKYVFIVLRAAYNGDGGTFALYSLICRHVNVGLIPSPEAEDGDLSTSGQDDRHTLLALRLKSKLENSKSCKLFLLLATMLGTSMVIGDGVLTPCISGMVQLITTFLSICNKLNFIN</sequence>
<dbReference type="InterPro" id="IPR003855">
    <property type="entry name" value="K+_transporter"/>
</dbReference>
<gene>
    <name evidence="5" type="primary">POT5_2</name>
    <name evidence="5" type="ORF">HAX54_048110</name>
</gene>
<keyword evidence="3" id="KW-0812">Transmembrane</keyword>
<reference evidence="5 6" key="1">
    <citation type="journal article" date="2021" name="BMC Genomics">
        <title>Datura genome reveals duplications of psychoactive alkaloid biosynthetic genes and high mutation rate following tissue culture.</title>
        <authorList>
            <person name="Rajewski A."/>
            <person name="Carter-House D."/>
            <person name="Stajich J."/>
            <person name="Litt A."/>
        </authorList>
    </citation>
    <scope>NUCLEOTIDE SEQUENCE [LARGE SCALE GENOMIC DNA]</scope>
    <source>
        <strain evidence="5">AR-01</strain>
    </source>
</reference>
<comment type="caution">
    <text evidence="5">The sequence shown here is derived from an EMBL/GenBank/DDBJ whole genome shotgun (WGS) entry which is preliminary data.</text>
</comment>
<dbReference type="Proteomes" id="UP000823775">
    <property type="component" value="Unassembled WGS sequence"/>
</dbReference>